<dbReference type="Pfam" id="PF13620">
    <property type="entry name" value="CarboxypepD_reg"/>
    <property type="match status" value="1"/>
</dbReference>
<protein>
    <submittedName>
        <fullName evidence="3">Carboxypeptidase regulatory-like domain-containing protein</fullName>
    </submittedName>
</protein>
<dbReference type="GO" id="GO:0004180">
    <property type="term" value="F:carboxypeptidase activity"/>
    <property type="evidence" value="ECO:0007669"/>
    <property type="project" value="UniProtKB-KW"/>
</dbReference>
<dbReference type="SUPFAM" id="SSF49464">
    <property type="entry name" value="Carboxypeptidase regulatory domain-like"/>
    <property type="match status" value="1"/>
</dbReference>
<feature type="chain" id="PRO_5030023253" evidence="1">
    <location>
        <begin position="21"/>
        <end position="934"/>
    </location>
</feature>
<sequence length="934" mass="102504">MPKSFTLLILSIVFCSVSFAQKTTVKGRIYDSSLHKGLAYATVSLVHEKDSTLVTFGRADSAGYFSFKAIDKGTYLLSTSYVGYLPVWKKLTVQAQEQTEFIPDVSMTDLVTAQNVTVVSKRPPVTMNNDTLEFNSENFKTQPNAVVEDMLKKMPGVTIESDGSVKINGQSVQKILVNGKEFFTGDPKMATKNLPADAVDKVQVFDKKSDQSEFTGVDDGNTTKTINLKLKKDRNNALFGKINGAAGTNNRYDAQTSINRFNNEEQVSLLAMANNTNKQGFSIADAMNFSGSLARGLRNGGGINISTSGNESGLPTTGLGQNQQGVATTFAGGVNYNNNWQQKTDLNTSYTGSDMHLVADKTSNTQNLSATNSYTKAELSKTISDNAQHRINLSLDQKIDSSFSLKFTPNITWQNTGSNSSSSYTSVNSNNVKLNEGTTSNITNADAVNFTGNVLLRKRLAKKGRTLSGNINTTYNHSQSTGSLNSNNVFYDDNQVATDSIINQINSRNAVTKSYGANVTYTEPVGKKSLLEFSTFGNVSIGESVKKTYDKNTGSGKYDIFNTSLSNDFTSNYTYSGGGVNFRTNQQKYNFTVGTALQSAALKAENNTAGINIRQTFTDILPNASFQYLFSRFRNMRFDYTASTIQPSVTQLQPIADISDPLNVTSGNADLKRQYNHLINMNYFAVSPENGTNVRALVSFTSSRDAIVNADSVKDNGSRSSKPVNANGVYTLTGNFGYGFSVKKLKSRFDIGSSISYNRNIAFLNNEQNVISNLSIGPMFSWNYGIDDVIDIHLSSRFSISKATYSLQPASNTNYLQQTYGGDLTYYLPWSMVLNNQFNYVLNSGRTSGFNTQVPLWNASIAKSFLKNKRAEIKLSVYDLLNKNIGITRTASQSQIVDQRYNVLNRYFLLGFTYSLNKSGLKQMGPRIMGGPPM</sequence>
<dbReference type="SUPFAM" id="SSF56935">
    <property type="entry name" value="Porins"/>
    <property type="match status" value="1"/>
</dbReference>
<dbReference type="Pfam" id="PF14905">
    <property type="entry name" value="OMP_b-brl_3"/>
    <property type="match status" value="1"/>
</dbReference>
<keyword evidence="3" id="KW-0121">Carboxypeptidase</keyword>
<dbReference type="EMBL" id="FTOR01000001">
    <property type="protein sequence ID" value="SIS76046.1"/>
    <property type="molecule type" value="Genomic_DNA"/>
</dbReference>
<keyword evidence="3" id="KW-0378">Hydrolase</keyword>
<accession>A0A173MPP7</accession>
<dbReference type="RefSeq" id="WP_076376341.1">
    <property type="nucleotide sequence ID" value="NZ_AP017422.1"/>
</dbReference>
<dbReference type="STRING" id="477680.SAMN05421788_1011056"/>
<feature type="signal peptide" evidence="1">
    <location>
        <begin position="1"/>
        <end position="20"/>
    </location>
</feature>
<evidence type="ECO:0000313" key="4">
    <source>
        <dbReference type="Proteomes" id="UP000186917"/>
    </source>
</evidence>
<dbReference type="InterPro" id="IPR008969">
    <property type="entry name" value="CarboxyPept-like_regulatory"/>
</dbReference>
<evidence type="ECO:0000256" key="1">
    <source>
        <dbReference type="SAM" id="SignalP"/>
    </source>
</evidence>
<keyword evidence="3" id="KW-0645">Protease</keyword>
<dbReference type="Proteomes" id="UP000186917">
    <property type="component" value="Unassembled WGS sequence"/>
</dbReference>
<dbReference type="OrthoDB" id="606930at2"/>
<name>A0A173MPP7_9BACT</name>
<dbReference type="InterPro" id="IPR041700">
    <property type="entry name" value="OMP_b-brl_3"/>
</dbReference>
<keyword evidence="4" id="KW-1185">Reference proteome</keyword>
<dbReference type="Gene3D" id="2.60.40.1120">
    <property type="entry name" value="Carboxypeptidase-like, regulatory domain"/>
    <property type="match status" value="1"/>
</dbReference>
<evidence type="ECO:0000313" key="3">
    <source>
        <dbReference type="EMBL" id="SIS76046.1"/>
    </source>
</evidence>
<gene>
    <name evidence="3" type="ORF">SAMN05421788_1011056</name>
</gene>
<feature type="domain" description="Outer membrane protein beta-barrel" evidence="2">
    <location>
        <begin position="459"/>
        <end position="914"/>
    </location>
</feature>
<keyword evidence="1" id="KW-0732">Signal</keyword>
<proteinExistence type="predicted"/>
<reference evidence="4" key="1">
    <citation type="submission" date="2017-01" db="EMBL/GenBank/DDBJ databases">
        <authorList>
            <person name="Varghese N."/>
            <person name="Submissions S."/>
        </authorList>
    </citation>
    <scope>NUCLEOTIDE SEQUENCE [LARGE SCALE GENOMIC DNA]</scope>
    <source>
        <strain evidence="4">DSM 21054</strain>
    </source>
</reference>
<dbReference type="KEGG" id="fln:FLA_5673"/>
<organism evidence="3 4">
    <name type="scientific">Filimonas lacunae</name>
    <dbReference type="NCBI Taxonomy" id="477680"/>
    <lineage>
        <taxon>Bacteria</taxon>
        <taxon>Pseudomonadati</taxon>
        <taxon>Bacteroidota</taxon>
        <taxon>Chitinophagia</taxon>
        <taxon>Chitinophagales</taxon>
        <taxon>Chitinophagaceae</taxon>
        <taxon>Filimonas</taxon>
    </lineage>
</organism>
<evidence type="ECO:0000259" key="2">
    <source>
        <dbReference type="Pfam" id="PF14905"/>
    </source>
</evidence>
<dbReference type="AlphaFoldDB" id="A0A173MPP7"/>